<feature type="active site" evidence="4">
    <location>
        <position position="283"/>
    </location>
</feature>
<dbReference type="Pfam" id="PF00561">
    <property type="entry name" value="Abhydrolase_1"/>
    <property type="match status" value="1"/>
</dbReference>
<dbReference type="GO" id="GO:0016020">
    <property type="term" value="C:membrane"/>
    <property type="evidence" value="ECO:0007669"/>
    <property type="project" value="TreeGrafter"/>
</dbReference>
<proteinExistence type="inferred from homology"/>
<dbReference type="GO" id="GO:0008233">
    <property type="term" value="F:peptidase activity"/>
    <property type="evidence" value="ECO:0007669"/>
    <property type="project" value="InterPro"/>
</dbReference>
<evidence type="ECO:0000313" key="6">
    <source>
        <dbReference type="EMBL" id="QJR37357.1"/>
    </source>
</evidence>
<dbReference type="Proteomes" id="UP000500938">
    <property type="component" value="Chromosome"/>
</dbReference>
<feature type="domain" description="AB hydrolase-1" evidence="5">
    <location>
        <begin position="72"/>
        <end position="316"/>
    </location>
</feature>
<dbReference type="PIRSF" id="PIRSF005539">
    <property type="entry name" value="Pept_S33_TRI_F1"/>
    <property type="match status" value="1"/>
</dbReference>
<evidence type="ECO:0000313" key="7">
    <source>
        <dbReference type="Proteomes" id="UP000500938"/>
    </source>
</evidence>
<organism evidence="6 7">
    <name type="scientific">Gemmatimonas groenlandica</name>
    <dbReference type="NCBI Taxonomy" id="2732249"/>
    <lineage>
        <taxon>Bacteria</taxon>
        <taxon>Pseudomonadati</taxon>
        <taxon>Gemmatimonadota</taxon>
        <taxon>Gemmatimonadia</taxon>
        <taxon>Gemmatimonadales</taxon>
        <taxon>Gemmatimonadaceae</taxon>
        <taxon>Gemmatimonas</taxon>
    </lineage>
</organism>
<keyword evidence="7" id="KW-1185">Reference proteome</keyword>
<dbReference type="KEGG" id="ggr:HKW67_18510"/>
<comment type="similarity">
    <text evidence="1 3">Belongs to the peptidase S33 family.</text>
</comment>
<dbReference type="InterPro" id="IPR002410">
    <property type="entry name" value="Peptidase_S33"/>
</dbReference>
<evidence type="ECO:0000256" key="4">
    <source>
        <dbReference type="PIRSR" id="PIRSR005539-1"/>
    </source>
</evidence>
<dbReference type="InterPro" id="IPR050266">
    <property type="entry name" value="AB_hydrolase_sf"/>
</dbReference>
<evidence type="ECO:0000256" key="1">
    <source>
        <dbReference type="ARBA" id="ARBA00010088"/>
    </source>
</evidence>
<dbReference type="PANTHER" id="PTHR43798">
    <property type="entry name" value="MONOACYLGLYCEROL LIPASE"/>
    <property type="match status" value="1"/>
</dbReference>
<protein>
    <submittedName>
        <fullName evidence="6">Proline iminopeptidase-family hydrolase</fullName>
    </submittedName>
</protein>
<dbReference type="RefSeq" id="WP_171226792.1">
    <property type="nucleotide sequence ID" value="NZ_CP053085.1"/>
</dbReference>
<dbReference type="NCBIfam" id="TIGR01250">
    <property type="entry name" value="pro_imino_pep_2"/>
    <property type="match status" value="1"/>
</dbReference>
<evidence type="ECO:0000259" key="5">
    <source>
        <dbReference type="Pfam" id="PF00561"/>
    </source>
</evidence>
<feature type="active site" description="Nucleophile" evidence="4">
    <location>
        <position position="146"/>
    </location>
</feature>
<feature type="active site" description="Proton donor" evidence="4">
    <location>
        <position position="310"/>
    </location>
</feature>
<dbReference type="SUPFAM" id="SSF53474">
    <property type="entry name" value="alpha/beta-Hydrolases"/>
    <property type="match status" value="1"/>
</dbReference>
<dbReference type="AlphaFoldDB" id="A0A6M4IUW1"/>
<dbReference type="InterPro" id="IPR000073">
    <property type="entry name" value="AB_hydrolase_1"/>
</dbReference>
<name>A0A6M4IUW1_9BACT</name>
<dbReference type="GO" id="GO:0006508">
    <property type="term" value="P:proteolysis"/>
    <property type="evidence" value="ECO:0007669"/>
    <property type="project" value="InterPro"/>
</dbReference>
<sequence>MPKHFAIWCGLTAAALCACRGDTRSTNDSAAATAAATSPAPATPVLGPGEAMLPVTGGRIWYKVSGTGTGTPVILVHGGPGMGSFYLKSMEGLGVDRPVVRYDQLGAGKSDRMTDTTLMVIPRYIEELDSLRRTLKYDKVFLNGNSWGTIVAVEYYKAHPEHVAGIIFSGEAFDITAAEKEINKWVATLSDSAQKAFAQYNTDKNLEAPAYKAATEEFYAKNVFRRPVKADLDSMFAMIGMDQYRYFQGENETIVVGTLKGYSAMSILPTIKVPVLMTTGEFDELGPKLIEQHTKLIPGAKYIVYKDAAHITQWDAAEQSVKDARAFLAAADKK</sequence>
<dbReference type="InterPro" id="IPR005945">
    <property type="entry name" value="Pro_imino_pep"/>
</dbReference>
<dbReference type="PANTHER" id="PTHR43798:SF27">
    <property type="entry name" value="HYDROLASE ALPHA_BETA HYDROLASE FOLD FAMILY"/>
    <property type="match status" value="1"/>
</dbReference>
<evidence type="ECO:0000256" key="3">
    <source>
        <dbReference type="PIRNR" id="PIRNR005539"/>
    </source>
</evidence>
<evidence type="ECO:0000256" key="2">
    <source>
        <dbReference type="ARBA" id="ARBA00022801"/>
    </source>
</evidence>
<dbReference type="InterPro" id="IPR029058">
    <property type="entry name" value="AB_hydrolase_fold"/>
</dbReference>
<dbReference type="PROSITE" id="PS51257">
    <property type="entry name" value="PROKAR_LIPOPROTEIN"/>
    <property type="match status" value="1"/>
</dbReference>
<dbReference type="PRINTS" id="PR00793">
    <property type="entry name" value="PROAMNOPTASE"/>
</dbReference>
<reference evidence="6 7" key="1">
    <citation type="submission" date="2020-05" db="EMBL/GenBank/DDBJ databases">
        <title>Complete genome sequence of Gemmatimonas greenlandica TET16.</title>
        <authorList>
            <person name="Zeng Y."/>
        </authorList>
    </citation>
    <scope>NUCLEOTIDE SEQUENCE [LARGE SCALE GENOMIC DNA]</scope>
    <source>
        <strain evidence="6 7">TET16</strain>
    </source>
</reference>
<dbReference type="Gene3D" id="3.40.50.1820">
    <property type="entry name" value="alpha/beta hydrolase"/>
    <property type="match status" value="1"/>
</dbReference>
<gene>
    <name evidence="6" type="ORF">HKW67_18510</name>
</gene>
<keyword evidence="2 3" id="KW-0378">Hydrolase</keyword>
<accession>A0A6M4IUW1</accession>
<dbReference type="EMBL" id="CP053085">
    <property type="protein sequence ID" value="QJR37357.1"/>
    <property type="molecule type" value="Genomic_DNA"/>
</dbReference>